<dbReference type="OMA" id="MMIPGRP"/>
<evidence type="ECO:0000313" key="2">
    <source>
        <dbReference type="EMBL" id="RDW26797.1"/>
    </source>
</evidence>
<dbReference type="AlphaFoldDB" id="A0A1H6PRX2"/>
<dbReference type="GO" id="GO:0032979">
    <property type="term" value="P:protein insertion into mitochondrial inner membrane from matrix"/>
    <property type="evidence" value="ECO:0007669"/>
    <property type="project" value="InterPro"/>
</dbReference>
<dbReference type="Pfam" id="PF07961">
    <property type="entry name" value="MBA1"/>
    <property type="match status" value="1"/>
</dbReference>
<gene>
    <name evidence="2" type="ORF">B0I71DRAFT_130313</name>
    <name evidence="1" type="ORF">YALI1_B25744g</name>
</gene>
<dbReference type="Proteomes" id="UP000182444">
    <property type="component" value="Chromosome 1B"/>
</dbReference>
<evidence type="ECO:0000313" key="1">
    <source>
        <dbReference type="EMBL" id="AOW01947.1"/>
    </source>
</evidence>
<dbReference type="PANTHER" id="PTHR13333:SF5">
    <property type="entry name" value="M-AAA PROTEASE-INTERACTING PROTEIN 1, MITOCHONDRIAL"/>
    <property type="match status" value="1"/>
</dbReference>
<evidence type="ECO:0000313" key="4">
    <source>
        <dbReference type="Proteomes" id="UP000256601"/>
    </source>
</evidence>
<dbReference type="EMBL" id="KZ858974">
    <property type="protein sequence ID" value="RDW26797.1"/>
    <property type="molecule type" value="Genomic_DNA"/>
</dbReference>
<dbReference type="RefSeq" id="XP_501104.1">
    <property type="nucleotide sequence ID" value="XM_501104.1"/>
</dbReference>
<reference evidence="2 4" key="2">
    <citation type="submission" date="2018-07" db="EMBL/GenBank/DDBJ databases">
        <title>Draft Genome Assemblies for Five Robust Yarrowia lipolytica Strains Exhibiting High Lipid Production and Pentose Sugar Utilization and Sugar Alcohol Secretion from Undetoxified Lignocellulosic Biomass Hydrolysates.</title>
        <authorList>
            <consortium name="DOE Joint Genome Institute"/>
            <person name="Walker C."/>
            <person name="Ryu S."/>
            <person name="Na H."/>
            <person name="Zane M."/>
            <person name="LaButti K."/>
            <person name="Lipzen A."/>
            <person name="Haridas S."/>
            <person name="Barry K."/>
            <person name="Grigoriev I.V."/>
            <person name="Quarterman J."/>
            <person name="Slininger P."/>
            <person name="Dien B."/>
            <person name="Trinh C.T."/>
        </authorList>
    </citation>
    <scope>NUCLEOTIDE SEQUENCE [LARGE SCALE GENOMIC DNA]</scope>
    <source>
        <strain evidence="2 4">YB392</strain>
    </source>
</reference>
<dbReference type="GO" id="GO:0043022">
    <property type="term" value="F:ribosome binding"/>
    <property type="evidence" value="ECO:0007669"/>
    <property type="project" value="InterPro"/>
</dbReference>
<accession>A0A1H6PRX2</accession>
<dbReference type="VEuPathDB" id="FungiDB:YALI1_B25744g"/>
<dbReference type="eggNOG" id="ENOG502QWPQ">
    <property type="taxonomic scope" value="Eukaryota"/>
</dbReference>
<dbReference type="GeneID" id="2907244"/>
<proteinExistence type="predicted"/>
<dbReference type="PANTHER" id="PTHR13333">
    <property type="entry name" value="M-AAA PROTEASE-INTERACTING PROTEIN 1, MITOCHONDRIAL"/>
    <property type="match status" value="1"/>
</dbReference>
<dbReference type="GO" id="GO:0005743">
    <property type="term" value="C:mitochondrial inner membrane"/>
    <property type="evidence" value="ECO:0007669"/>
    <property type="project" value="InterPro"/>
</dbReference>
<dbReference type="Gene3D" id="3.10.450.240">
    <property type="match status" value="1"/>
</dbReference>
<dbReference type="OrthoDB" id="19619at2759"/>
<name>A0A1H6PRX2_YARLL</name>
<reference evidence="1 3" key="1">
    <citation type="journal article" date="2016" name="PLoS ONE">
        <title>Sequence Assembly of Yarrowia lipolytica Strain W29/CLIB89 Shows Transposable Element Diversity.</title>
        <authorList>
            <person name="Magnan C."/>
            <person name="Yu J."/>
            <person name="Chang I."/>
            <person name="Jahn E."/>
            <person name="Kanomata Y."/>
            <person name="Wu J."/>
            <person name="Zeller M."/>
            <person name="Oakes M."/>
            <person name="Baldi P."/>
            <person name="Sandmeyer S."/>
        </authorList>
    </citation>
    <scope>NUCLEOTIDE SEQUENCE [LARGE SCALE GENOMIC DNA]</scope>
    <source>
        <strain evidence="1">CLIB89</strain>
        <strain evidence="3">CLIB89(W29)</strain>
    </source>
</reference>
<dbReference type="VEuPathDB" id="FungiDB:YALI0_B19646g"/>
<dbReference type="EMBL" id="CP017554">
    <property type="protein sequence ID" value="AOW01947.1"/>
    <property type="molecule type" value="Genomic_DNA"/>
</dbReference>
<dbReference type="InterPro" id="IPR012483">
    <property type="entry name" value="Mba1_Saccharomycetales"/>
</dbReference>
<dbReference type="KEGG" id="yli:2907244"/>
<dbReference type="InterPro" id="IPR024621">
    <property type="entry name" value="Mba1"/>
</dbReference>
<evidence type="ECO:0000313" key="3">
    <source>
        <dbReference type="Proteomes" id="UP000182444"/>
    </source>
</evidence>
<organism evidence="1 3">
    <name type="scientific">Yarrowia lipolytica</name>
    <name type="common">Candida lipolytica</name>
    <dbReference type="NCBI Taxonomy" id="4952"/>
    <lineage>
        <taxon>Eukaryota</taxon>
        <taxon>Fungi</taxon>
        <taxon>Dikarya</taxon>
        <taxon>Ascomycota</taxon>
        <taxon>Saccharomycotina</taxon>
        <taxon>Dipodascomycetes</taxon>
        <taxon>Dipodascales</taxon>
        <taxon>Dipodascales incertae sedis</taxon>
        <taxon>Yarrowia</taxon>
    </lineage>
</organism>
<protein>
    <submittedName>
        <fullName evidence="2">Mitochondrial inner membrane protein Mba1</fullName>
    </submittedName>
</protein>
<sequence>MIHNMASRRLVVRPFNMAGHLRATYAPVRFASNNASKSQRLELKHIGIMNEPIIPLSHAPWTNPKGLVKHFYRRMYAFVVNTFNVAQYRLKTKKKPRFTEWKNDAILNYIAVNKAFAARELESVDDKMNTWVKKALVERSKTLPDDVKFQYGPIEFSKVPKVVNFTYLPLPNHAPGITLIIYRFDMTQKILRSQRRSDEVKTTTKKSTEYIGCVYDNTYSPAKCLLAGTVFESPIDIPLPDPDMSDERVVIQSMHDKGDIFREPKAIKA</sequence>
<dbReference type="Proteomes" id="UP000256601">
    <property type="component" value="Unassembled WGS sequence"/>
</dbReference>
<dbReference type="PIRSF" id="PIRSF022613">
    <property type="entry name" value="MBA1"/>
    <property type="match status" value="1"/>
</dbReference>